<dbReference type="SUPFAM" id="SSF47459">
    <property type="entry name" value="HLH, helix-loop-helix DNA-binding domain"/>
    <property type="match status" value="1"/>
</dbReference>
<protein>
    <recommendedName>
        <fullName evidence="1">BHLH domain-containing protein</fullName>
    </recommendedName>
</protein>
<feature type="domain" description="BHLH" evidence="1">
    <location>
        <begin position="168"/>
        <end position="217"/>
    </location>
</feature>
<sequence length="503" mass="57805">MKNESFNTAEKDTKVLRAIAPNDLKGFSLYRQKMTDMVNYAIGPFFRDIFLKDVRGEYYSLLFDETEGNNRLKEMEVTVKYFSSHLTKLMFFHLNSAVLEQYLELFRIRNDTCTGYVTDKIPVPVTKPYQYLELFRIRNDTCTGYVTDKIPVPVTKPYQVQNLEHTNSIGKKACIREHKRLMKMNVYYDHLRQLLHIPANTSKVLTLAHTAMYIDVLEFVLNTGGNAKRTDATEESAEKSNAEPAMDCNEETAFLLRDDFRAILPADDQQTPLTELLYKYPYIQKLLAGVTSMPPEPANQLDDDDCNVYDEIIPSLVEVQVAGLKVECEEQPVTDEKVNEQIFTDQTPATSNLDEKTSEQFLIKHSAQMQSLRLAPWNASNNHELECLLMSENEQDLGLVLPTFPSLVSSIQTRREGETSCTNVTPPVLQLNEDMLTLEPHENAMQTWYYGRSDTALKEVENHQHERVAGHGGMDRIVQIMVLCPQLYDQYQRSHTFVHWKGN</sequence>
<evidence type="ECO:0000313" key="2">
    <source>
        <dbReference type="EnsemblMetazoa" id="ACOM035859-PA.1"/>
    </source>
</evidence>
<dbReference type="EnsemblMetazoa" id="ACOM035859-RA">
    <property type="protein sequence ID" value="ACOM035859-PA.1"/>
    <property type="gene ID" value="ACOM035859"/>
</dbReference>
<dbReference type="GO" id="GO:0046983">
    <property type="term" value="F:protein dimerization activity"/>
    <property type="evidence" value="ECO:0007669"/>
    <property type="project" value="InterPro"/>
</dbReference>
<accession>A0A8W7PQ91</accession>
<reference evidence="2" key="1">
    <citation type="submission" date="2022-08" db="UniProtKB">
        <authorList>
            <consortium name="EnsemblMetazoa"/>
        </authorList>
    </citation>
    <scope>IDENTIFICATION</scope>
</reference>
<dbReference type="Proteomes" id="UP000075882">
    <property type="component" value="Unassembled WGS sequence"/>
</dbReference>
<proteinExistence type="predicted"/>
<dbReference type="InterPro" id="IPR036638">
    <property type="entry name" value="HLH_DNA-bd_sf"/>
</dbReference>
<dbReference type="PROSITE" id="PS50888">
    <property type="entry name" value="BHLH"/>
    <property type="match status" value="1"/>
</dbReference>
<organism evidence="2">
    <name type="scientific">Anopheles coluzzii</name>
    <name type="common">African malaria mosquito</name>
    <dbReference type="NCBI Taxonomy" id="1518534"/>
    <lineage>
        <taxon>Eukaryota</taxon>
        <taxon>Metazoa</taxon>
        <taxon>Ecdysozoa</taxon>
        <taxon>Arthropoda</taxon>
        <taxon>Hexapoda</taxon>
        <taxon>Insecta</taxon>
        <taxon>Pterygota</taxon>
        <taxon>Neoptera</taxon>
        <taxon>Endopterygota</taxon>
        <taxon>Diptera</taxon>
        <taxon>Nematocera</taxon>
        <taxon>Culicoidea</taxon>
        <taxon>Culicidae</taxon>
        <taxon>Anophelinae</taxon>
        <taxon>Anopheles</taxon>
    </lineage>
</organism>
<dbReference type="Pfam" id="PF00010">
    <property type="entry name" value="HLH"/>
    <property type="match status" value="1"/>
</dbReference>
<evidence type="ECO:0000259" key="1">
    <source>
        <dbReference type="PROSITE" id="PS50888"/>
    </source>
</evidence>
<dbReference type="AlphaFoldDB" id="A0A8W7PQ91"/>
<dbReference type="InterPro" id="IPR011598">
    <property type="entry name" value="bHLH_dom"/>
</dbReference>
<name>A0A8W7PQ91_ANOCL</name>